<dbReference type="RefSeq" id="WP_078684874.1">
    <property type="nucleotide sequence ID" value="NZ_FUYA01000004.1"/>
</dbReference>
<evidence type="ECO:0000313" key="5">
    <source>
        <dbReference type="EMBL" id="SKA72035.1"/>
    </source>
</evidence>
<dbReference type="AlphaFoldDB" id="A0A1T4W4S7"/>
<dbReference type="Pfam" id="PF25137">
    <property type="entry name" value="ADH_Fe_C"/>
    <property type="match status" value="1"/>
</dbReference>
<dbReference type="InterPro" id="IPR001670">
    <property type="entry name" value="ADH_Fe/GldA"/>
</dbReference>
<evidence type="ECO:0000259" key="4">
    <source>
        <dbReference type="Pfam" id="PF25137"/>
    </source>
</evidence>
<dbReference type="GO" id="GO:1990362">
    <property type="term" value="F:butanol dehydrogenase (NAD+) activity"/>
    <property type="evidence" value="ECO:0007669"/>
    <property type="project" value="InterPro"/>
</dbReference>
<dbReference type="GO" id="GO:0005829">
    <property type="term" value="C:cytosol"/>
    <property type="evidence" value="ECO:0007669"/>
    <property type="project" value="TreeGrafter"/>
</dbReference>
<dbReference type="OrthoDB" id="9778433at2"/>
<dbReference type="GO" id="GO:1990002">
    <property type="term" value="F:methylglyoxal reductase (NADPH) (acetol producing) activity"/>
    <property type="evidence" value="ECO:0007669"/>
    <property type="project" value="TreeGrafter"/>
</dbReference>
<dbReference type="Pfam" id="PF00465">
    <property type="entry name" value="Fe-ADH"/>
    <property type="match status" value="1"/>
</dbReference>
<dbReference type="GO" id="GO:0046872">
    <property type="term" value="F:metal ion binding"/>
    <property type="evidence" value="ECO:0007669"/>
    <property type="project" value="InterPro"/>
</dbReference>
<name>A0A1T4W4S7_9BACT</name>
<feature type="domain" description="Alcohol dehydrogenase iron-type/glycerol dehydrogenase GldA" evidence="3">
    <location>
        <begin position="9"/>
        <end position="180"/>
    </location>
</feature>
<comment type="similarity">
    <text evidence="1">Belongs to the iron-containing alcohol dehydrogenase family.</text>
</comment>
<dbReference type="InterPro" id="IPR044731">
    <property type="entry name" value="BDH-like"/>
</dbReference>
<evidence type="ECO:0000313" key="6">
    <source>
        <dbReference type="Proteomes" id="UP000189733"/>
    </source>
</evidence>
<proteinExistence type="inferred from homology"/>
<keyword evidence="6" id="KW-1185">Reference proteome</keyword>
<dbReference type="EMBL" id="FUYA01000004">
    <property type="protein sequence ID" value="SKA72035.1"/>
    <property type="molecule type" value="Genomic_DNA"/>
</dbReference>
<evidence type="ECO:0000256" key="2">
    <source>
        <dbReference type="ARBA" id="ARBA00023002"/>
    </source>
</evidence>
<accession>A0A1T4W4S7</accession>
<evidence type="ECO:0000259" key="3">
    <source>
        <dbReference type="Pfam" id="PF00465"/>
    </source>
</evidence>
<sequence length="390" mass="42984">MQKFTFFNPTQIVFGKGQMQELDALVPKNARVLITYGGGSAKRSGVLDAVKKELMQSNRTVFEFGGIEANPKFPTLMKAVELARMEDVDFLLAVGGGSVMDGTKFIAIAIHAEQFMGKEEELLHFGFSTVPVENVVPLGTVVTLPATGSEMNNGGVISNGTDKLTIFHRDAFPVFSILDPELTYTLPKEQVGNGIVDSFVHVIEQYLTYPQNAPVQDRIAEGLLQTIIEVGPTTLANPTDYDSRESLVWSATLALNGLLSAGVVPDWTSHMIGHELTALHHIAHARSLAVLLPAVMRQRKDQKREKLLQYGERVWKICTGTEDERIELAIQKTEEFFHEVGFTTRLSDYGVSKSDIPAVLENLEKHNMTALSERGDISLDVSRAILEDSL</sequence>
<dbReference type="GO" id="GO:0008106">
    <property type="term" value="F:alcohol dehydrogenase (NADP+) activity"/>
    <property type="evidence" value="ECO:0007669"/>
    <property type="project" value="TreeGrafter"/>
</dbReference>
<evidence type="ECO:0000256" key="1">
    <source>
        <dbReference type="ARBA" id="ARBA00007358"/>
    </source>
</evidence>
<gene>
    <name evidence="5" type="ORF">SAMN02745702_01600</name>
</gene>
<dbReference type="FunFam" id="3.40.50.1970:FF:000003">
    <property type="entry name" value="Alcohol dehydrogenase, iron-containing"/>
    <property type="match status" value="1"/>
</dbReference>
<dbReference type="STRING" id="1121442.SAMN02745702_01600"/>
<protein>
    <submittedName>
        <fullName evidence="5">NADP-dependent alcohol dehydrogenase</fullName>
    </submittedName>
</protein>
<reference evidence="5 6" key="1">
    <citation type="submission" date="2017-02" db="EMBL/GenBank/DDBJ databases">
        <authorList>
            <person name="Peterson S.W."/>
        </authorList>
    </citation>
    <scope>NUCLEOTIDE SEQUENCE [LARGE SCALE GENOMIC DNA]</scope>
    <source>
        <strain evidence="5 6">DSM 18034</strain>
    </source>
</reference>
<feature type="domain" description="Fe-containing alcohol dehydrogenase-like C-terminal" evidence="4">
    <location>
        <begin position="195"/>
        <end position="361"/>
    </location>
</feature>
<keyword evidence="2" id="KW-0560">Oxidoreductase</keyword>
<dbReference type="InterPro" id="IPR056798">
    <property type="entry name" value="ADH_Fe_C"/>
</dbReference>
<dbReference type="PANTHER" id="PTHR43633:SF1">
    <property type="entry name" value="ALCOHOL DEHYDROGENASE YQHD"/>
    <property type="match status" value="1"/>
</dbReference>
<dbReference type="CDD" id="cd08187">
    <property type="entry name" value="BDH"/>
    <property type="match status" value="1"/>
</dbReference>
<dbReference type="SUPFAM" id="SSF56796">
    <property type="entry name" value="Dehydroquinate synthase-like"/>
    <property type="match status" value="1"/>
</dbReference>
<dbReference type="Gene3D" id="1.20.1090.10">
    <property type="entry name" value="Dehydroquinate synthase-like - alpha domain"/>
    <property type="match status" value="1"/>
</dbReference>
<dbReference type="Gene3D" id="3.40.50.1970">
    <property type="match status" value="1"/>
</dbReference>
<dbReference type="Proteomes" id="UP000189733">
    <property type="component" value="Unassembled WGS sequence"/>
</dbReference>
<dbReference type="PANTHER" id="PTHR43633">
    <property type="entry name" value="ALCOHOL DEHYDROGENASE YQHD"/>
    <property type="match status" value="1"/>
</dbReference>
<organism evidence="5 6">
    <name type="scientific">Desulfobaculum bizertense DSM 18034</name>
    <dbReference type="NCBI Taxonomy" id="1121442"/>
    <lineage>
        <taxon>Bacteria</taxon>
        <taxon>Pseudomonadati</taxon>
        <taxon>Thermodesulfobacteriota</taxon>
        <taxon>Desulfovibrionia</taxon>
        <taxon>Desulfovibrionales</taxon>
        <taxon>Desulfovibrionaceae</taxon>
        <taxon>Desulfobaculum</taxon>
    </lineage>
</organism>